<feature type="modified residue" description="4-aspartylphosphate" evidence="2">
    <location>
        <position position="56"/>
    </location>
</feature>
<dbReference type="RefSeq" id="WP_104007929.1">
    <property type="nucleotide sequence ID" value="NZ_FNVD01000007.1"/>
</dbReference>
<evidence type="ECO:0000313" key="5">
    <source>
        <dbReference type="Proteomes" id="UP000236742"/>
    </source>
</evidence>
<dbReference type="InterPro" id="IPR011006">
    <property type="entry name" value="CheY-like_superfamily"/>
</dbReference>
<sequence>MKPLTKILHVEDDKDILEIAGLTLEQLHGFQVASCLTWTEAIEKCAAFQPDLFLLDVMMPKKTGPELLKDLRKIDGFAHTPAIFMTAKVQNAEIQSFLDAGAIAVITKPFDPMTLGDQIRAIWAEAEAA</sequence>
<dbReference type="PROSITE" id="PS50110">
    <property type="entry name" value="RESPONSE_REGULATORY"/>
    <property type="match status" value="1"/>
</dbReference>
<dbReference type="SMART" id="SM00448">
    <property type="entry name" value="REC"/>
    <property type="match status" value="1"/>
</dbReference>
<evidence type="ECO:0000256" key="2">
    <source>
        <dbReference type="PROSITE-ProRule" id="PRU00169"/>
    </source>
</evidence>
<dbReference type="SUPFAM" id="SSF52172">
    <property type="entry name" value="CheY-like"/>
    <property type="match status" value="1"/>
</dbReference>
<dbReference type="InterPro" id="IPR001789">
    <property type="entry name" value="Sig_transdc_resp-reg_receiver"/>
</dbReference>
<evidence type="ECO:0000256" key="1">
    <source>
        <dbReference type="ARBA" id="ARBA00022553"/>
    </source>
</evidence>
<dbReference type="PANTHER" id="PTHR44591">
    <property type="entry name" value="STRESS RESPONSE REGULATOR PROTEIN 1"/>
    <property type="match status" value="1"/>
</dbReference>
<dbReference type="Gene3D" id="3.40.50.2300">
    <property type="match status" value="1"/>
</dbReference>
<keyword evidence="5" id="KW-1185">Reference proteome</keyword>
<dbReference type="GO" id="GO:0000160">
    <property type="term" value="P:phosphorelay signal transduction system"/>
    <property type="evidence" value="ECO:0007669"/>
    <property type="project" value="InterPro"/>
</dbReference>
<protein>
    <submittedName>
        <fullName evidence="4">Response regulator receiver domain-containing protein</fullName>
    </submittedName>
</protein>
<evidence type="ECO:0000313" key="4">
    <source>
        <dbReference type="EMBL" id="SEF92831.1"/>
    </source>
</evidence>
<gene>
    <name evidence="4" type="ORF">SAMN05421751_10740</name>
</gene>
<dbReference type="Pfam" id="PF00072">
    <property type="entry name" value="Response_reg"/>
    <property type="match status" value="1"/>
</dbReference>
<reference evidence="4 5" key="1">
    <citation type="submission" date="2016-10" db="EMBL/GenBank/DDBJ databases">
        <authorList>
            <person name="de Groot N.N."/>
        </authorList>
    </citation>
    <scope>NUCLEOTIDE SEQUENCE [LARGE SCALE GENOMIC DNA]</scope>
    <source>
        <strain evidence="4 5">DSM 23413</strain>
    </source>
</reference>
<name>A0A1H5W117_9RHOB</name>
<dbReference type="PANTHER" id="PTHR44591:SF3">
    <property type="entry name" value="RESPONSE REGULATORY DOMAIN-CONTAINING PROTEIN"/>
    <property type="match status" value="1"/>
</dbReference>
<feature type="domain" description="Response regulatory" evidence="3">
    <location>
        <begin position="6"/>
        <end position="123"/>
    </location>
</feature>
<dbReference type="OrthoDB" id="9800897at2"/>
<dbReference type="InterPro" id="IPR050595">
    <property type="entry name" value="Bact_response_regulator"/>
</dbReference>
<evidence type="ECO:0000259" key="3">
    <source>
        <dbReference type="PROSITE" id="PS50110"/>
    </source>
</evidence>
<dbReference type="Proteomes" id="UP000236742">
    <property type="component" value="Unassembled WGS sequence"/>
</dbReference>
<accession>A0A1H5W117</accession>
<organism evidence="4 5">
    <name type="scientific">Jhaorihella thermophila</name>
    <dbReference type="NCBI Taxonomy" id="488547"/>
    <lineage>
        <taxon>Bacteria</taxon>
        <taxon>Pseudomonadati</taxon>
        <taxon>Pseudomonadota</taxon>
        <taxon>Alphaproteobacteria</taxon>
        <taxon>Rhodobacterales</taxon>
        <taxon>Paracoccaceae</taxon>
        <taxon>Jhaorihella</taxon>
    </lineage>
</organism>
<dbReference type="AlphaFoldDB" id="A0A1H5W117"/>
<proteinExistence type="predicted"/>
<keyword evidence="1 2" id="KW-0597">Phosphoprotein</keyword>
<dbReference type="EMBL" id="FNVD01000007">
    <property type="protein sequence ID" value="SEF92831.1"/>
    <property type="molecule type" value="Genomic_DNA"/>
</dbReference>